<evidence type="ECO:0000256" key="1">
    <source>
        <dbReference type="SAM" id="Phobius"/>
    </source>
</evidence>
<feature type="transmembrane region" description="Helical" evidence="1">
    <location>
        <begin position="7"/>
        <end position="25"/>
    </location>
</feature>
<dbReference type="Proteomes" id="UP001336835">
    <property type="component" value="Unassembled WGS sequence"/>
</dbReference>
<proteinExistence type="predicted"/>
<evidence type="ECO:0000313" key="3">
    <source>
        <dbReference type="Proteomes" id="UP001336835"/>
    </source>
</evidence>
<comment type="caution">
    <text evidence="2">The sequence shown here is derived from an EMBL/GenBank/DDBJ whole genome shotgun (WGS) entry which is preliminary data.</text>
</comment>
<reference evidence="2 3" key="1">
    <citation type="submission" date="2024-01" db="EMBL/GenBank/DDBJ databases">
        <title>Pedobacter sp. nov., isolated from fresh soil.</title>
        <authorList>
            <person name="Le N.T.T."/>
        </authorList>
    </citation>
    <scope>NUCLEOTIDE SEQUENCE [LARGE SCALE GENOMIC DNA]</scope>
    <source>
        <strain evidence="2 3">KR3-3</strain>
    </source>
</reference>
<dbReference type="EMBL" id="JAZDQT010000002">
    <property type="protein sequence ID" value="MEE1945598.1"/>
    <property type="molecule type" value="Genomic_DNA"/>
</dbReference>
<feature type="transmembrane region" description="Helical" evidence="1">
    <location>
        <begin position="137"/>
        <end position="156"/>
    </location>
</feature>
<keyword evidence="1" id="KW-0812">Transmembrane</keyword>
<sequence length="175" mass="20419">MKKLRIISLFIISYLFYLLFTQLLFAEDNLVQLKGQLLKKDNFMELDQHDQKRPINYVCLSFMLQKDKRLYILKLDVDGIAEGFRVLKGVDLSLGKAGEIAVWVKKSDRNKIRPKVYKVEADGLSVFELPYRPGNNAFLFLMLALLALAFASTYYLPKVSAARNWRLLQRRPHYI</sequence>
<keyword evidence="1" id="KW-0472">Membrane</keyword>
<evidence type="ECO:0000313" key="2">
    <source>
        <dbReference type="EMBL" id="MEE1945598.1"/>
    </source>
</evidence>
<gene>
    <name evidence="2" type="ORF">VRU48_10820</name>
</gene>
<organism evidence="2 3">
    <name type="scientific">Pedobacter albus</name>
    <dbReference type="NCBI Taxonomy" id="3113905"/>
    <lineage>
        <taxon>Bacteria</taxon>
        <taxon>Pseudomonadati</taxon>
        <taxon>Bacteroidota</taxon>
        <taxon>Sphingobacteriia</taxon>
        <taxon>Sphingobacteriales</taxon>
        <taxon>Sphingobacteriaceae</taxon>
        <taxon>Pedobacter</taxon>
    </lineage>
</organism>
<accession>A0ABU7I7Z6</accession>
<protein>
    <submittedName>
        <fullName evidence="2">Uncharacterized protein</fullName>
    </submittedName>
</protein>
<keyword evidence="1" id="KW-1133">Transmembrane helix</keyword>
<dbReference type="RefSeq" id="WP_330107939.1">
    <property type="nucleotide sequence ID" value="NZ_JAZDQT010000002.1"/>
</dbReference>
<name>A0ABU7I7Z6_9SPHI</name>
<keyword evidence="3" id="KW-1185">Reference proteome</keyword>